<feature type="transmembrane region" description="Helical" evidence="1">
    <location>
        <begin position="53"/>
        <end position="72"/>
    </location>
</feature>
<keyword evidence="1" id="KW-1133">Transmembrane helix</keyword>
<dbReference type="InterPro" id="IPR008949">
    <property type="entry name" value="Isoprenoid_synthase_dom_sf"/>
</dbReference>
<protein>
    <submittedName>
        <fullName evidence="2">Terpene synthase family protein</fullName>
    </submittedName>
</protein>
<gene>
    <name evidence="2" type="ORF">AB5J55_42490</name>
</gene>
<accession>A0AB39NBZ9</accession>
<evidence type="ECO:0000313" key="2">
    <source>
        <dbReference type="EMBL" id="XDQ15812.1"/>
    </source>
</evidence>
<dbReference type="AlphaFoldDB" id="A0AB39NBZ9"/>
<organism evidence="2">
    <name type="scientific">Streptomyces sp. R11</name>
    <dbReference type="NCBI Taxonomy" id="3238625"/>
    <lineage>
        <taxon>Bacteria</taxon>
        <taxon>Bacillati</taxon>
        <taxon>Actinomycetota</taxon>
        <taxon>Actinomycetes</taxon>
        <taxon>Kitasatosporales</taxon>
        <taxon>Streptomycetaceae</taxon>
        <taxon>Streptomyces</taxon>
    </lineage>
</organism>
<dbReference type="Gene3D" id="1.10.600.10">
    <property type="entry name" value="Farnesyl Diphosphate Synthase"/>
    <property type="match status" value="1"/>
</dbReference>
<proteinExistence type="predicted"/>
<dbReference type="RefSeq" id="WP_369275740.1">
    <property type="nucleotide sequence ID" value="NZ_CP163432.1"/>
</dbReference>
<dbReference type="SUPFAM" id="SSF48576">
    <property type="entry name" value="Terpenoid synthases"/>
    <property type="match status" value="1"/>
</dbReference>
<keyword evidence="1" id="KW-0472">Membrane</keyword>
<dbReference type="EMBL" id="CP163432">
    <property type="protein sequence ID" value="XDQ15812.1"/>
    <property type="molecule type" value="Genomic_DNA"/>
</dbReference>
<keyword evidence="1" id="KW-0812">Transmembrane</keyword>
<sequence length="103" mass="10879">MEGSASAAWPGLPGQQAMQPYLDNAGSENGVRALCRVPPPAELLRRRMLAIEFYLVLIEAGLGLCLSAASLANVARATEYAQEHIALTNDLFSSARSGTSTTT</sequence>
<dbReference type="Pfam" id="PF19086">
    <property type="entry name" value="Terpene_syn_C_2"/>
    <property type="match status" value="1"/>
</dbReference>
<name>A0AB39NBZ9_9ACTN</name>
<evidence type="ECO:0000256" key="1">
    <source>
        <dbReference type="SAM" id="Phobius"/>
    </source>
</evidence>
<reference evidence="2" key="1">
    <citation type="submission" date="2024-07" db="EMBL/GenBank/DDBJ databases">
        <authorList>
            <person name="Yu S.T."/>
        </authorList>
    </citation>
    <scope>NUCLEOTIDE SEQUENCE</scope>
    <source>
        <strain evidence="2">R11</strain>
    </source>
</reference>